<dbReference type="PROSITE" id="PS51257">
    <property type="entry name" value="PROKAR_LIPOPROTEIN"/>
    <property type="match status" value="1"/>
</dbReference>
<dbReference type="Proteomes" id="UP000618460">
    <property type="component" value="Unassembled WGS sequence"/>
</dbReference>
<sequence>MIKNIRIMLFLGLALGLMALVGCTEEEPEEIDLSVKSETIEQGKWLKEVNTDLARYEPGKPVQFKLSLNEEVNKGKVFIQYKHLDKIVDEQNVKVKGENEITWEWTPAEDDFTGYMAEVFLVKSDKVVDHLNIGVDVSSDWGKFPRYGYLADYFIKDEEQQKSVIDNLNRFHINGLQFYDWQWYHEKPVKTENGQVVDQWKDIANRIVYKDAVENYISLAHDRNMKAMNYNLFFGASNEYEKYGIEKEWGLFKDANGNQLDVHPLPTLWAYDIQLFNPGDPNWQNAIFDSQQEVFETFDFDGWHVDQLGDRSPLWTADGTPINLAHTYQQFLENAHEELQVDLVMNAVSQYGQQEIAKAPVEFLYTESWDEPMYQDLKGIIDHNWEFSDGELNTVLAAYMNYDLSDSRGYFNAPGILLANATIFAAGGAHIELGENMLSKEYFPHKTLEIEDELHNQMVSYYDFMVAYENLLRDGAVEIDKEVTTDSNISITKDAKQGSVWNFNKQKDNKEILHFINYTDATSMEWKDADGTQPEPKLQENVSITITADKEVSKVWMATPDAYSGSSIELDYVQEGNEVTFTLPSLKYWDMVVVEYKS</sequence>
<comment type="caution">
    <text evidence="3">The sequence shown here is derived from an EMBL/GenBank/DDBJ whole genome shotgun (WGS) entry which is preliminary data.</text>
</comment>
<dbReference type="CDD" id="cd14745">
    <property type="entry name" value="GH66"/>
    <property type="match status" value="1"/>
</dbReference>
<dbReference type="EMBL" id="BMLG01000018">
    <property type="protein sequence ID" value="GGM38772.1"/>
    <property type="molecule type" value="Genomic_DNA"/>
</dbReference>
<dbReference type="Gene3D" id="3.20.20.80">
    <property type="entry name" value="Glycosidases"/>
    <property type="match status" value="1"/>
</dbReference>
<reference evidence="3" key="1">
    <citation type="journal article" date="2014" name="Int. J. Syst. Evol. Microbiol.">
        <title>Complete genome sequence of Corynebacterium casei LMG S-19264T (=DSM 44701T), isolated from a smear-ripened cheese.</title>
        <authorList>
            <consortium name="US DOE Joint Genome Institute (JGI-PGF)"/>
            <person name="Walter F."/>
            <person name="Albersmeier A."/>
            <person name="Kalinowski J."/>
            <person name="Ruckert C."/>
        </authorList>
    </citation>
    <scope>NUCLEOTIDE SEQUENCE</scope>
    <source>
        <strain evidence="3">CGMCC 1.6333</strain>
    </source>
</reference>
<evidence type="ECO:0000313" key="3">
    <source>
        <dbReference type="EMBL" id="GGM38772.1"/>
    </source>
</evidence>
<evidence type="ECO:0000313" key="4">
    <source>
        <dbReference type="Proteomes" id="UP000618460"/>
    </source>
</evidence>
<dbReference type="Gene3D" id="2.60.40.1180">
    <property type="entry name" value="Golgi alpha-mannosidase II"/>
    <property type="match status" value="1"/>
</dbReference>
<evidence type="ECO:0000256" key="1">
    <source>
        <dbReference type="ARBA" id="ARBA00010837"/>
    </source>
</evidence>
<reference evidence="3" key="2">
    <citation type="submission" date="2020-09" db="EMBL/GenBank/DDBJ databases">
        <authorList>
            <person name="Sun Q."/>
            <person name="Zhou Y."/>
        </authorList>
    </citation>
    <scope>NUCLEOTIDE SEQUENCE</scope>
    <source>
        <strain evidence="3">CGMCC 1.6333</strain>
    </source>
</reference>
<dbReference type="Pfam" id="PF13199">
    <property type="entry name" value="Glyco_hydro_66"/>
    <property type="match status" value="1"/>
</dbReference>
<dbReference type="OrthoDB" id="9778932at2"/>
<dbReference type="AlphaFoldDB" id="A0A917TWC2"/>
<keyword evidence="2" id="KW-0732">Signal</keyword>
<accession>A0A917TWC2</accession>
<dbReference type="RefSeq" id="WP_117157246.1">
    <property type="nucleotide sequence ID" value="NZ_BMLG01000018.1"/>
</dbReference>
<evidence type="ECO:0000256" key="2">
    <source>
        <dbReference type="ARBA" id="ARBA00022729"/>
    </source>
</evidence>
<proteinExistence type="inferred from homology"/>
<dbReference type="InterPro" id="IPR013783">
    <property type="entry name" value="Ig-like_fold"/>
</dbReference>
<protein>
    <submittedName>
        <fullName evidence="3">Cycloisomaltooligosaccharide glucanotransferase</fullName>
    </submittedName>
</protein>
<dbReference type="Gene3D" id="2.60.40.10">
    <property type="entry name" value="Immunoglobulins"/>
    <property type="match status" value="1"/>
</dbReference>
<dbReference type="InterPro" id="IPR025092">
    <property type="entry name" value="Glyco_hydro_66"/>
</dbReference>
<gene>
    <name evidence="3" type="ORF">GCM10011351_26110</name>
</gene>
<organism evidence="3 4">
    <name type="scientific">Paraliobacillus quinghaiensis</name>
    <dbReference type="NCBI Taxonomy" id="470815"/>
    <lineage>
        <taxon>Bacteria</taxon>
        <taxon>Bacillati</taxon>
        <taxon>Bacillota</taxon>
        <taxon>Bacilli</taxon>
        <taxon>Bacillales</taxon>
        <taxon>Bacillaceae</taxon>
        <taxon>Paraliobacillus</taxon>
    </lineage>
</organism>
<name>A0A917TWC2_9BACI</name>
<comment type="similarity">
    <text evidence="1">Belongs to the glycosyl hydrolase 66 family.</text>
</comment>
<dbReference type="InterPro" id="IPR013780">
    <property type="entry name" value="Glyco_hydro_b"/>
</dbReference>
<keyword evidence="4" id="KW-1185">Reference proteome</keyword>